<proteinExistence type="predicted"/>
<dbReference type="InterPro" id="IPR008775">
    <property type="entry name" value="Phytyl_CoA_dOase-like"/>
</dbReference>
<gene>
    <name evidence="1" type="ORF">PCOR1329_LOCUS2527</name>
</gene>
<dbReference type="SUPFAM" id="SSF51197">
    <property type="entry name" value="Clavaminate synthase-like"/>
    <property type="match status" value="1"/>
</dbReference>
<evidence type="ECO:0008006" key="3">
    <source>
        <dbReference type="Google" id="ProtNLM"/>
    </source>
</evidence>
<keyword evidence="2" id="KW-1185">Reference proteome</keyword>
<dbReference type="Pfam" id="PF05721">
    <property type="entry name" value="PhyH"/>
    <property type="match status" value="1"/>
</dbReference>
<accession>A0ABN9PJD0</accession>
<sequence>MPILGIPLFFEGESLRLSSPVGVSILGIGIRSRLATSCEGSWRPRLYCTASPREVAAANAAIDAHAADIRERRDPELRNARAGSALAGDGESGRRDLGGMLGWPPPHSDPFRSWLAHPRLVPYLNELCGEGYRMDHLPMVILQSKGSEGFKLHGGPVTSAGRFNPTLQYRCVGGQFFNSLLAMSVQLSPHAAGDGGFIVVRGSHKMNFGVPEAFMNGDDFQEHLYQPVTRPGDVVFFSEATVHGAQPWRAEHERRVALYRFAPATSCYGRTYSPQWPKEMLEGLTPSQRAVLEPPYAERLDRPVLVPGAEDPVVRSRNAKKRAFDKEVFGTDYF</sequence>
<evidence type="ECO:0000313" key="2">
    <source>
        <dbReference type="Proteomes" id="UP001189429"/>
    </source>
</evidence>
<reference evidence="1" key="1">
    <citation type="submission" date="2023-10" db="EMBL/GenBank/DDBJ databases">
        <authorList>
            <person name="Chen Y."/>
            <person name="Shah S."/>
            <person name="Dougan E. K."/>
            <person name="Thang M."/>
            <person name="Chan C."/>
        </authorList>
    </citation>
    <scope>NUCLEOTIDE SEQUENCE [LARGE SCALE GENOMIC DNA]</scope>
</reference>
<name>A0ABN9PJD0_9DINO</name>
<evidence type="ECO:0000313" key="1">
    <source>
        <dbReference type="EMBL" id="CAK0791722.1"/>
    </source>
</evidence>
<dbReference type="Gene3D" id="2.60.120.620">
    <property type="entry name" value="q2cbj1_9rhob like domain"/>
    <property type="match status" value="1"/>
</dbReference>
<comment type="caution">
    <text evidence="1">The sequence shown here is derived from an EMBL/GenBank/DDBJ whole genome shotgun (WGS) entry which is preliminary data.</text>
</comment>
<dbReference type="EMBL" id="CAUYUJ010000639">
    <property type="protein sequence ID" value="CAK0791722.1"/>
    <property type="molecule type" value="Genomic_DNA"/>
</dbReference>
<protein>
    <recommendedName>
        <fullName evidence="3">Phytanoyl-CoA dioxygenase family protein</fullName>
    </recommendedName>
</protein>
<dbReference type="Proteomes" id="UP001189429">
    <property type="component" value="Unassembled WGS sequence"/>
</dbReference>
<organism evidence="1 2">
    <name type="scientific">Prorocentrum cordatum</name>
    <dbReference type="NCBI Taxonomy" id="2364126"/>
    <lineage>
        <taxon>Eukaryota</taxon>
        <taxon>Sar</taxon>
        <taxon>Alveolata</taxon>
        <taxon>Dinophyceae</taxon>
        <taxon>Prorocentrales</taxon>
        <taxon>Prorocentraceae</taxon>
        <taxon>Prorocentrum</taxon>
    </lineage>
</organism>